<name>A0A815ZCZ0_9BILA</name>
<feature type="compositionally biased region" description="Polar residues" evidence="1">
    <location>
        <begin position="79"/>
        <end position="97"/>
    </location>
</feature>
<dbReference type="AlphaFoldDB" id="A0A815ZCZ0"/>
<accession>A0A815ZCZ0</accession>
<dbReference type="OrthoDB" id="10508405at2759"/>
<proteinExistence type="predicted"/>
<dbReference type="EMBL" id="CAJOBJ010004839">
    <property type="protein sequence ID" value="CAF4012840.1"/>
    <property type="molecule type" value="Genomic_DNA"/>
</dbReference>
<feature type="non-terminal residue" evidence="2">
    <location>
        <position position="97"/>
    </location>
</feature>
<reference evidence="2" key="1">
    <citation type="submission" date="2021-02" db="EMBL/GenBank/DDBJ databases">
        <authorList>
            <person name="Nowell W R."/>
        </authorList>
    </citation>
    <scope>NUCLEOTIDE SEQUENCE</scope>
</reference>
<protein>
    <submittedName>
        <fullName evidence="2">Uncharacterized protein</fullName>
    </submittedName>
</protein>
<feature type="region of interest" description="Disordered" evidence="1">
    <location>
        <begin position="49"/>
        <end position="97"/>
    </location>
</feature>
<dbReference type="EMBL" id="CAJNOW010010436">
    <property type="protein sequence ID" value="CAF1580944.1"/>
    <property type="molecule type" value="Genomic_DNA"/>
</dbReference>
<evidence type="ECO:0000256" key="1">
    <source>
        <dbReference type="SAM" id="MobiDB-lite"/>
    </source>
</evidence>
<evidence type="ECO:0000313" key="4">
    <source>
        <dbReference type="Proteomes" id="UP000663834"/>
    </source>
</evidence>
<dbReference type="Proteomes" id="UP000681720">
    <property type="component" value="Unassembled WGS sequence"/>
</dbReference>
<comment type="caution">
    <text evidence="2">The sequence shown here is derived from an EMBL/GenBank/DDBJ whole genome shotgun (WGS) entry which is preliminary data.</text>
</comment>
<organism evidence="2 4">
    <name type="scientific">Rotaria magnacalcarata</name>
    <dbReference type="NCBI Taxonomy" id="392030"/>
    <lineage>
        <taxon>Eukaryota</taxon>
        <taxon>Metazoa</taxon>
        <taxon>Spiralia</taxon>
        <taxon>Gnathifera</taxon>
        <taxon>Rotifera</taxon>
        <taxon>Eurotatoria</taxon>
        <taxon>Bdelloidea</taxon>
        <taxon>Philodinida</taxon>
        <taxon>Philodinidae</taxon>
        <taxon>Rotaria</taxon>
    </lineage>
</organism>
<sequence length="97" mass="11066">MRTFCLSVPEKWMQMMICRHPMIVASTIDEEENELVQIDNNLCLNSDDSTDDDMNIQDNSIVQSYPAVRTIDRNEPKKSGSTRLDSNVGLTRLDSTQ</sequence>
<gene>
    <name evidence="3" type="ORF">GIL414_LOCUS12411</name>
    <name evidence="2" type="ORF">KQP761_LOCUS20156</name>
</gene>
<evidence type="ECO:0000313" key="2">
    <source>
        <dbReference type="EMBL" id="CAF1580944.1"/>
    </source>
</evidence>
<dbReference type="Proteomes" id="UP000663834">
    <property type="component" value="Unassembled WGS sequence"/>
</dbReference>
<evidence type="ECO:0000313" key="3">
    <source>
        <dbReference type="EMBL" id="CAF4012840.1"/>
    </source>
</evidence>